<dbReference type="SUPFAM" id="SSF53790">
    <property type="entry name" value="Tetrapyrrole methylase"/>
    <property type="match status" value="1"/>
</dbReference>
<keyword evidence="7" id="KW-0627">Porphyrin biosynthesis</keyword>
<reference evidence="11 12" key="1">
    <citation type="journal article" date="2018" name="Mar. Genomics">
        <title>Complete genome sequence of Marinifilaceae bacterium strain SPP2, isolated from the Antarctic marine sediment.</title>
        <authorList>
            <person name="Watanabe M."/>
            <person name="Kojima H."/>
            <person name="Fukui M."/>
        </authorList>
    </citation>
    <scope>NUCLEOTIDE SEQUENCE [LARGE SCALE GENOMIC DNA]</scope>
    <source>
        <strain evidence="11 12">SPP2</strain>
    </source>
</reference>
<evidence type="ECO:0000256" key="9">
    <source>
        <dbReference type="ARBA" id="ARBA00060548"/>
    </source>
</evidence>
<dbReference type="AlphaFoldDB" id="A0A1Y1CN26"/>
<dbReference type="Gene3D" id="3.30.950.10">
    <property type="entry name" value="Methyltransferase, Cobalt-precorrin-4 Transmethylase, Domain 2"/>
    <property type="match status" value="1"/>
</dbReference>
<protein>
    <recommendedName>
        <fullName evidence="2">uroporphyrinogen-III C-methyltransferase</fullName>
        <ecNumber evidence="2">2.1.1.107</ecNumber>
    </recommendedName>
</protein>
<comment type="similarity">
    <text evidence="1">Belongs to the precorrin methyltransferase family.</text>
</comment>
<keyword evidence="3" id="KW-0169">Cobalamin biosynthesis</keyword>
<reference evidence="12" key="2">
    <citation type="journal article" date="2020" name="Antonie Van Leeuwenhoek">
        <title>Labilibaculum antarcticum sp. nov., a novel facultative anaerobic, psychrotorelant bacterium isolated from marine sediment of Antarctica.</title>
        <authorList>
            <person name="Watanabe M."/>
            <person name="Kojima H."/>
            <person name="Fukui M."/>
        </authorList>
    </citation>
    <scope>NUCLEOTIDE SEQUENCE [LARGE SCALE GENOMIC DNA]</scope>
    <source>
        <strain evidence="12">SPP2</strain>
    </source>
</reference>
<evidence type="ECO:0000256" key="3">
    <source>
        <dbReference type="ARBA" id="ARBA00022573"/>
    </source>
</evidence>
<dbReference type="FunFam" id="3.30.950.10:FF:000001">
    <property type="entry name" value="Siroheme synthase"/>
    <property type="match status" value="1"/>
</dbReference>
<dbReference type="InterPro" id="IPR006366">
    <property type="entry name" value="CobA/CysG_C"/>
</dbReference>
<evidence type="ECO:0000256" key="1">
    <source>
        <dbReference type="ARBA" id="ARBA00005879"/>
    </source>
</evidence>
<comment type="pathway">
    <text evidence="9">Cofactor biosynthesis; adenosylcobalamin biosynthesis; precorrin-2 from uroporphyrinogen III: step 1/1.</text>
</comment>
<evidence type="ECO:0000256" key="2">
    <source>
        <dbReference type="ARBA" id="ARBA00012162"/>
    </source>
</evidence>
<dbReference type="RefSeq" id="WP_096431514.1">
    <property type="nucleotide sequence ID" value="NZ_AP018042.1"/>
</dbReference>
<dbReference type="KEGG" id="mbas:ALGA_3499"/>
<dbReference type="NCBIfam" id="NF004790">
    <property type="entry name" value="PRK06136.1"/>
    <property type="match status" value="1"/>
</dbReference>
<dbReference type="InterPro" id="IPR050161">
    <property type="entry name" value="Siro_Cobalamin_biosynth"/>
</dbReference>
<organism evidence="11 12">
    <name type="scientific">Labilibaculum antarcticum</name>
    <dbReference type="NCBI Taxonomy" id="1717717"/>
    <lineage>
        <taxon>Bacteria</taxon>
        <taxon>Pseudomonadati</taxon>
        <taxon>Bacteroidota</taxon>
        <taxon>Bacteroidia</taxon>
        <taxon>Marinilabiliales</taxon>
        <taxon>Marinifilaceae</taxon>
        <taxon>Labilibaculum</taxon>
    </lineage>
</organism>
<keyword evidence="12" id="KW-1185">Reference proteome</keyword>
<dbReference type="Proteomes" id="UP000218267">
    <property type="component" value="Chromosome"/>
</dbReference>
<keyword evidence="5 11" id="KW-0808">Transferase</keyword>
<dbReference type="EC" id="2.1.1.107" evidence="2"/>
<dbReference type="InterPro" id="IPR014777">
    <property type="entry name" value="4pyrrole_Mease_sub1"/>
</dbReference>
<feature type="domain" description="Tetrapyrrole methylase" evidence="10">
    <location>
        <begin position="7"/>
        <end position="218"/>
    </location>
</feature>
<evidence type="ECO:0000256" key="8">
    <source>
        <dbReference type="ARBA" id="ARBA00025705"/>
    </source>
</evidence>
<accession>A0A1Y1CN26</accession>
<dbReference type="GO" id="GO:0004851">
    <property type="term" value="F:uroporphyrin-III C-methyltransferase activity"/>
    <property type="evidence" value="ECO:0007669"/>
    <property type="project" value="UniProtKB-EC"/>
</dbReference>
<keyword evidence="6" id="KW-0949">S-adenosyl-L-methionine</keyword>
<dbReference type="GO" id="GO:0009236">
    <property type="term" value="P:cobalamin biosynthetic process"/>
    <property type="evidence" value="ECO:0007669"/>
    <property type="project" value="UniProtKB-KW"/>
</dbReference>
<evidence type="ECO:0000313" key="11">
    <source>
        <dbReference type="EMBL" id="BAX81797.1"/>
    </source>
</evidence>
<dbReference type="InterPro" id="IPR000878">
    <property type="entry name" value="4pyrrol_Mease"/>
</dbReference>
<keyword evidence="4 11" id="KW-0489">Methyltransferase</keyword>
<dbReference type="NCBIfam" id="TIGR01469">
    <property type="entry name" value="cobA_cysG_Cterm"/>
    <property type="match status" value="1"/>
</dbReference>
<dbReference type="OrthoDB" id="9815856at2"/>
<evidence type="ECO:0000256" key="5">
    <source>
        <dbReference type="ARBA" id="ARBA00022679"/>
    </source>
</evidence>
<dbReference type="CDD" id="cd11642">
    <property type="entry name" value="SUMT"/>
    <property type="match status" value="1"/>
</dbReference>
<dbReference type="InterPro" id="IPR035996">
    <property type="entry name" value="4pyrrol_Methylase_sf"/>
</dbReference>
<name>A0A1Y1CN26_9BACT</name>
<dbReference type="Gene3D" id="3.40.1010.10">
    <property type="entry name" value="Cobalt-precorrin-4 Transmethylase, Domain 1"/>
    <property type="match status" value="1"/>
</dbReference>
<dbReference type="PANTHER" id="PTHR45790:SF3">
    <property type="entry name" value="S-ADENOSYL-L-METHIONINE-DEPENDENT UROPORPHYRINOGEN III METHYLTRANSFERASE, CHLOROPLASTIC"/>
    <property type="match status" value="1"/>
</dbReference>
<gene>
    <name evidence="11" type="ORF">ALGA_3499</name>
</gene>
<evidence type="ECO:0000256" key="4">
    <source>
        <dbReference type="ARBA" id="ARBA00022603"/>
    </source>
</evidence>
<dbReference type="FunFam" id="3.40.1010.10:FF:000001">
    <property type="entry name" value="Siroheme synthase"/>
    <property type="match status" value="1"/>
</dbReference>
<dbReference type="GO" id="GO:0019354">
    <property type="term" value="P:siroheme biosynthetic process"/>
    <property type="evidence" value="ECO:0007669"/>
    <property type="project" value="InterPro"/>
</dbReference>
<dbReference type="Pfam" id="PF00590">
    <property type="entry name" value="TP_methylase"/>
    <property type="match status" value="1"/>
</dbReference>
<evidence type="ECO:0000313" key="12">
    <source>
        <dbReference type="Proteomes" id="UP000218267"/>
    </source>
</evidence>
<dbReference type="InterPro" id="IPR014776">
    <property type="entry name" value="4pyrrole_Mease_sub2"/>
</dbReference>
<evidence type="ECO:0000259" key="10">
    <source>
        <dbReference type="Pfam" id="PF00590"/>
    </source>
</evidence>
<dbReference type="GO" id="GO:0032259">
    <property type="term" value="P:methylation"/>
    <property type="evidence" value="ECO:0007669"/>
    <property type="project" value="UniProtKB-KW"/>
</dbReference>
<dbReference type="PANTHER" id="PTHR45790">
    <property type="entry name" value="SIROHEME SYNTHASE-RELATED"/>
    <property type="match status" value="1"/>
</dbReference>
<evidence type="ECO:0000256" key="6">
    <source>
        <dbReference type="ARBA" id="ARBA00022691"/>
    </source>
</evidence>
<proteinExistence type="inferred from homology"/>
<evidence type="ECO:0000256" key="7">
    <source>
        <dbReference type="ARBA" id="ARBA00023244"/>
    </source>
</evidence>
<dbReference type="EMBL" id="AP018042">
    <property type="protein sequence ID" value="BAX81797.1"/>
    <property type="molecule type" value="Genomic_DNA"/>
</dbReference>
<comment type="pathway">
    <text evidence="8">Porphyrin-containing compound metabolism; siroheme biosynthesis; precorrin-2 from uroporphyrinogen III: step 1/1.</text>
</comment>
<sequence>MNPKRGKVSIVGAGPGDPELITLKSIRAIENADVVLYDYLVNKELLAYCKSDCEIIYVGKRNKQHTYPQEEINGMLIELGLAGKKIVRLKGGDPFVFGRGAEEILGLKEHDIEFEVIPGITAGFAVPGAAGIPVTLRNVASSVAFFTGHQCDNHKTEIQWDKIATGIDTLVFYMGVTQAARIVRNLMANGRKPETPVAMIRWGTLPEQEVLKGTLGNIVAKMEEHDFKPPAIFIVGEVVAYSEQLSPLINQMAETEI</sequence>